<dbReference type="CDD" id="cd07023">
    <property type="entry name" value="S49_Sppa_N_C"/>
    <property type="match status" value="1"/>
</dbReference>
<evidence type="ECO:0000256" key="3">
    <source>
        <dbReference type="ARBA" id="ARBA00022670"/>
    </source>
</evidence>
<dbReference type="InterPro" id="IPR047217">
    <property type="entry name" value="S49_SppA_67K_type_N"/>
</dbReference>
<keyword evidence="3" id="KW-0645">Protease</keyword>
<dbReference type="PIRSF" id="PIRSF001217">
    <property type="entry name" value="Protease_4_SppA"/>
    <property type="match status" value="1"/>
</dbReference>
<dbReference type="CDD" id="cd07018">
    <property type="entry name" value="S49_SppA_67K_type"/>
    <property type="match status" value="1"/>
</dbReference>
<organism evidence="10 11">
    <name type="scientific">Sanguibacteroides justesenii</name>
    <dbReference type="NCBI Taxonomy" id="1547597"/>
    <lineage>
        <taxon>Bacteria</taxon>
        <taxon>Pseudomonadati</taxon>
        <taxon>Bacteroidota</taxon>
        <taxon>Bacteroidia</taxon>
        <taxon>Bacteroidales</taxon>
        <taxon>Porphyromonadaceae</taxon>
        <taxon>Sanguibacteroides</taxon>
    </lineage>
</organism>
<evidence type="ECO:0000256" key="2">
    <source>
        <dbReference type="ARBA" id="ARBA00008683"/>
    </source>
</evidence>
<evidence type="ECO:0000259" key="9">
    <source>
        <dbReference type="Pfam" id="PF01343"/>
    </source>
</evidence>
<dbReference type="RefSeq" id="WP_041505539.1">
    <property type="nucleotide sequence ID" value="NZ_JPIU01000049.1"/>
</dbReference>
<dbReference type="InterPro" id="IPR002142">
    <property type="entry name" value="Peptidase_S49"/>
</dbReference>
<feature type="active site" description="Proton donor/acceptor" evidence="7">
    <location>
        <position position="197"/>
    </location>
</feature>
<dbReference type="NCBIfam" id="TIGR00705">
    <property type="entry name" value="SppA_67K"/>
    <property type="match status" value="1"/>
</dbReference>
<accession>A0A0C3NA83</accession>
<dbReference type="Proteomes" id="UP000031980">
    <property type="component" value="Unassembled WGS sequence"/>
</dbReference>
<feature type="domain" description="Peptidase S49" evidence="9">
    <location>
        <begin position="374"/>
        <end position="529"/>
    </location>
</feature>
<evidence type="ECO:0000256" key="7">
    <source>
        <dbReference type="PIRSR" id="PIRSR001217-1"/>
    </source>
</evidence>
<proteinExistence type="inferred from homology"/>
<keyword evidence="5" id="KW-0720">Serine protease</keyword>
<dbReference type="InterPro" id="IPR029045">
    <property type="entry name" value="ClpP/crotonase-like_dom_sf"/>
</dbReference>
<dbReference type="InterPro" id="IPR004635">
    <property type="entry name" value="Pept_S49_SppA"/>
</dbReference>
<dbReference type="Gene3D" id="3.90.226.10">
    <property type="entry name" value="2-enoyl-CoA Hydratase, Chain A, domain 1"/>
    <property type="match status" value="3"/>
</dbReference>
<keyword evidence="4" id="KW-0378">Hydrolase</keyword>
<comment type="caution">
    <text evidence="10">The sequence shown here is derived from an EMBL/GenBank/DDBJ whole genome shotgun (WGS) entry which is preliminary data.</text>
</comment>
<keyword evidence="6 8" id="KW-0472">Membrane</keyword>
<evidence type="ECO:0000256" key="5">
    <source>
        <dbReference type="ARBA" id="ARBA00022825"/>
    </source>
</evidence>
<evidence type="ECO:0000256" key="1">
    <source>
        <dbReference type="ARBA" id="ARBA00004370"/>
    </source>
</evidence>
<keyword evidence="11" id="KW-1185">Reference proteome</keyword>
<dbReference type="InterPro" id="IPR004634">
    <property type="entry name" value="Pept_S49_pIV"/>
</dbReference>
<dbReference type="GO" id="GO:0006465">
    <property type="term" value="P:signal peptide processing"/>
    <property type="evidence" value="ECO:0007669"/>
    <property type="project" value="InterPro"/>
</dbReference>
<dbReference type="GO" id="GO:0016020">
    <property type="term" value="C:membrane"/>
    <property type="evidence" value="ECO:0007669"/>
    <property type="project" value="UniProtKB-SubCell"/>
</dbReference>
<protein>
    <submittedName>
        <fullName evidence="10">Signal peptidase</fullName>
    </submittedName>
</protein>
<keyword evidence="8" id="KW-1133">Transmembrane helix</keyword>
<dbReference type="SUPFAM" id="SSF52096">
    <property type="entry name" value="ClpP/crotonase"/>
    <property type="match status" value="2"/>
</dbReference>
<dbReference type="PANTHER" id="PTHR33209">
    <property type="entry name" value="PROTEASE 4"/>
    <property type="match status" value="1"/>
</dbReference>
<dbReference type="GO" id="GO:0008236">
    <property type="term" value="F:serine-type peptidase activity"/>
    <property type="evidence" value="ECO:0007669"/>
    <property type="project" value="UniProtKB-KW"/>
</dbReference>
<evidence type="ECO:0000313" key="10">
    <source>
        <dbReference type="EMBL" id="KIO42957.1"/>
    </source>
</evidence>
<feature type="domain" description="Peptidase S49" evidence="9">
    <location>
        <begin position="128"/>
        <end position="279"/>
    </location>
</feature>
<dbReference type="NCBIfam" id="TIGR00706">
    <property type="entry name" value="SppA_dom"/>
    <property type="match status" value="1"/>
</dbReference>
<dbReference type="EMBL" id="JPIU01000049">
    <property type="protein sequence ID" value="KIO42957.1"/>
    <property type="molecule type" value="Genomic_DNA"/>
</dbReference>
<dbReference type="Gene3D" id="6.20.330.10">
    <property type="match status" value="1"/>
</dbReference>
<evidence type="ECO:0000256" key="8">
    <source>
        <dbReference type="SAM" id="Phobius"/>
    </source>
</evidence>
<dbReference type="AlphaFoldDB" id="A0A0C3NA83"/>
<dbReference type="InterPro" id="IPR047272">
    <property type="entry name" value="S49_SppA_C"/>
</dbReference>
<dbReference type="Pfam" id="PF01343">
    <property type="entry name" value="Peptidase_S49"/>
    <property type="match status" value="2"/>
</dbReference>
<evidence type="ECO:0000256" key="6">
    <source>
        <dbReference type="ARBA" id="ARBA00023136"/>
    </source>
</evidence>
<gene>
    <name evidence="10" type="ORF">BA92_13955</name>
</gene>
<comment type="subcellular location">
    <subcellularLocation>
        <location evidence="1">Membrane</location>
    </subcellularLocation>
</comment>
<evidence type="ECO:0000313" key="11">
    <source>
        <dbReference type="Proteomes" id="UP000031980"/>
    </source>
</evidence>
<reference evidence="10 11" key="1">
    <citation type="submission" date="2014-07" db="EMBL/GenBank/DDBJ databases">
        <title>Porphyromonadaceae bacterium OUH 308042 = ATCC BAA-2681 = DSM 28342 draft genome.</title>
        <authorList>
            <person name="Sydenham T.V."/>
            <person name="Hasman H."/>
            <person name="Justensen U.S."/>
        </authorList>
    </citation>
    <scope>NUCLEOTIDE SEQUENCE [LARGE SCALE GENOMIC DNA]</scope>
    <source>
        <strain evidence="10 11">OUH 308042</strain>
    </source>
</reference>
<feature type="transmembrane region" description="Helical" evidence="8">
    <location>
        <begin position="7"/>
        <end position="34"/>
    </location>
</feature>
<keyword evidence="8" id="KW-0812">Transmembrane</keyword>
<feature type="active site" description="Nucleophile" evidence="7">
    <location>
        <position position="389"/>
    </location>
</feature>
<comment type="similarity">
    <text evidence="2">Belongs to the peptidase S49 family.</text>
</comment>
<name>A0A0C3NA83_9PORP</name>
<dbReference type="PANTHER" id="PTHR33209:SF1">
    <property type="entry name" value="PEPTIDASE S49 DOMAIN-CONTAINING PROTEIN"/>
    <property type="match status" value="1"/>
</dbReference>
<evidence type="ECO:0000256" key="4">
    <source>
        <dbReference type="ARBA" id="ARBA00022801"/>
    </source>
</evidence>
<sequence length="597" mass="66111">MRSFLKYTLATIVGIVIVHIFFFFILIGMIGAIASMSTTTVTIKDNTILKLSLQHAIPDKASDNPIENFDFKSLTPSKLMGLNNILKSIYQAAGDSRIAGIYMDLTEINSNFGGLGSIEEIRNALIDFKKSGKFIYSYSNLGYSQKSYYLASVADSLFVNPEAPLLLTGMSAEVAFYKDLLKKIGVKPEVIRVGKFKAAVEPFMDDHMSEANREQIQTYLNSLWNTQIQGISEARHIPVEKINRLTDNFRVYTTQEFEQEGFFDGTIYEDEMLNKLKRACGQEANQKVEIASLPDYFKSLAPNLDFTADKIAVIYAQGEIGFEQNSNTIGPELAKTIRNAREDQSIKAIVLRVNSPGGSALTSEIIWREVKLAANAKPFIVSMGNVAASGGYYISCAADTIVADPMTLTGSIGIFGLLFSGEELIKDKLGISTNVVKTNEHSDFGGGYPLPLPVSSRPLTSYERNVMQNYINRGYDTFLSRVSEGRHMSKEAVDEIAQGRVWTGTDALRIGLVDILGGLDDAIRIAADKIKSTQYQIVELPTSRNPIEELILNLSETVKNQIIKSELGAYYELYTTQKTWLSIQGAVARIPYNVSFN</sequence>